<proteinExistence type="predicted"/>
<evidence type="ECO:0000313" key="1">
    <source>
        <dbReference type="EMBL" id="KAL0929469.1"/>
    </source>
</evidence>
<organism evidence="1 2">
    <name type="scientific">Colletotrichum truncatum</name>
    <name type="common">Anthracnose fungus</name>
    <name type="synonym">Colletotrichum capsici</name>
    <dbReference type="NCBI Taxonomy" id="5467"/>
    <lineage>
        <taxon>Eukaryota</taxon>
        <taxon>Fungi</taxon>
        <taxon>Dikarya</taxon>
        <taxon>Ascomycota</taxon>
        <taxon>Pezizomycotina</taxon>
        <taxon>Sordariomycetes</taxon>
        <taxon>Hypocreomycetidae</taxon>
        <taxon>Glomerellales</taxon>
        <taxon>Glomerellaceae</taxon>
        <taxon>Colletotrichum</taxon>
        <taxon>Colletotrichum truncatum species complex</taxon>
    </lineage>
</organism>
<dbReference type="EMBL" id="VUJX02000017">
    <property type="protein sequence ID" value="KAL0929469.1"/>
    <property type="molecule type" value="Genomic_DNA"/>
</dbReference>
<keyword evidence="1" id="KW-0808">Transferase</keyword>
<keyword evidence="1" id="KW-0548">Nucleotidyltransferase</keyword>
<keyword evidence="1" id="KW-0695">RNA-directed DNA polymerase</keyword>
<protein>
    <submittedName>
        <fullName evidence="1">Reverse transcriptase</fullName>
    </submittedName>
</protein>
<sequence length="492" mass="55661">MDTRLKYKEHIARASSKGLKAALELQRLRGLSPATARQLFTATVAPVVDYASNVWMHRYKDKLIGPINRVQRVSAKAIIGTFLTVATSVAEAEAHILTAKERFWRKAVKMWTDIHTLPETNPLRRMTSKMRKFRNSFRSPLFQVAEALKDVPMERMETINPLTLLPWEDRLEVIIGEGETTVTETASTVRVAVSSSARREIVGVGGVVQKRSVLRDDPELQPFSFTLGPRSEQNPYSALLAAIAYALRRSLRGVADERITVVTRNRGAVLSLKRPQQQSGQAYVRSIYDSVEELRKNNNIITVQWLAASNEDELLKQAKAQAREATKDGATPQVQFPMMKSTTLNAARSKIPQERALPEKVGRFSKRVDKALPGKHTRQLYDELTWKEASTLAQLRTGMARLNYYLHRIDVVPSHVCVCGRATETVEHFLFRCTKWTTYRAEMLQCTETQRSNISFYLGGKSATDDDKWTPNMQAVRATIRFALATGRLDER</sequence>
<gene>
    <name evidence="1" type="ORF">CTRU02_215635</name>
</gene>
<evidence type="ECO:0000313" key="2">
    <source>
        <dbReference type="Proteomes" id="UP000805649"/>
    </source>
</evidence>
<accession>A0ACC3YC87</accession>
<keyword evidence="2" id="KW-1185">Reference proteome</keyword>
<reference evidence="1 2" key="1">
    <citation type="journal article" date="2020" name="Phytopathology">
        <title>Genome Sequence Resources of Colletotrichum truncatum, C. plurivorum, C. musicola, and C. sojae: Four Species Pathogenic to Soybean (Glycine max).</title>
        <authorList>
            <person name="Rogerio F."/>
            <person name="Boufleur T.R."/>
            <person name="Ciampi-Guillardi M."/>
            <person name="Sukno S.A."/>
            <person name="Thon M.R."/>
            <person name="Massola Junior N.S."/>
            <person name="Baroncelli R."/>
        </authorList>
    </citation>
    <scope>NUCLEOTIDE SEQUENCE [LARGE SCALE GENOMIC DNA]</scope>
    <source>
        <strain evidence="1 2">CMES1059</strain>
    </source>
</reference>
<name>A0ACC3YC87_COLTU</name>
<dbReference type="Proteomes" id="UP000805649">
    <property type="component" value="Unassembled WGS sequence"/>
</dbReference>
<comment type="caution">
    <text evidence="1">The sequence shown here is derived from an EMBL/GenBank/DDBJ whole genome shotgun (WGS) entry which is preliminary data.</text>
</comment>